<dbReference type="InterPro" id="IPR001611">
    <property type="entry name" value="Leu-rich_rpt"/>
</dbReference>
<dbReference type="PROSITE" id="PS52053">
    <property type="entry name" value="NEL"/>
    <property type="match status" value="1"/>
</dbReference>
<organism evidence="17 18">
    <name type="scientific">Pseudomonas putida S13.1.2</name>
    <dbReference type="NCBI Taxonomy" id="1384061"/>
    <lineage>
        <taxon>Bacteria</taxon>
        <taxon>Pseudomonadati</taxon>
        <taxon>Pseudomonadota</taxon>
        <taxon>Gammaproteobacteria</taxon>
        <taxon>Pseudomonadales</taxon>
        <taxon>Pseudomonadaceae</taxon>
        <taxon>Pseudomonas</taxon>
    </lineage>
</organism>
<comment type="subcellular location">
    <subcellularLocation>
        <location evidence="2">Host cytoplasm</location>
    </subcellularLocation>
    <subcellularLocation>
        <location evidence="3">Secreted</location>
    </subcellularLocation>
</comment>
<evidence type="ECO:0000256" key="13">
    <source>
        <dbReference type="ARBA" id="ARBA00023200"/>
    </source>
</evidence>
<dbReference type="SMART" id="SM00369">
    <property type="entry name" value="LRR_TYP"/>
    <property type="match status" value="4"/>
</dbReference>
<dbReference type="Gene3D" id="1.20.58.360">
    <property type="entry name" value="Shigella T3SS effector IpaH defines"/>
    <property type="match status" value="1"/>
</dbReference>
<dbReference type="Pfam" id="PF14496">
    <property type="entry name" value="NEL"/>
    <property type="match status" value="1"/>
</dbReference>
<keyword evidence="7" id="KW-0433">Leucine-rich repeat</keyword>
<dbReference type="GO" id="GO:0016567">
    <property type="term" value="P:protein ubiquitination"/>
    <property type="evidence" value="ECO:0007669"/>
    <property type="project" value="InterPro"/>
</dbReference>
<keyword evidence="9" id="KW-0677">Repeat</keyword>
<dbReference type="PANTHER" id="PTHR47114:SF2">
    <property type="entry name" value="OLIGODENDROCYTE-MYELIN GLYCOPROTEIN"/>
    <property type="match status" value="1"/>
</dbReference>
<name>A0AAU8S4Q2_PSEPU</name>
<proteinExistence type="inferred from homology"/>
<dbReference type="EMBL" id="CP010979">
    <property type="protein sequence ID" value="AJQ48180.1"/>
    <property type="molecule type" value="Genomic_DNA"/>
</dbReference>
<keyword evidence="15" id="KW-0812">Transmembrane</keyword>
<comment type="PTM">
    <text evidence="14">Ubiquitinated in the presence of host E1 ubiquitin-activating enzyme, E2 ubiquitin-conjugating enzyme and ubiquitin.</text>
</comment>
<feature type="active site" description="Glycyl thioester intermediate" evidence="14">
    <location>
        <position position="1294"/>
    </location>
</feature>
<feature type="transmembrane region" description="Helical" evidence="15">
    <location>
        <begin position="389"/>
        <end position="408"/>
    </location>
</feature>
<keyword evidence="12" id="KW-0843">Virulence</keyword>
<keyword evidence="15" id="KW-1133">Transmembrane helix</keyword>
<keyword evidence="15" id="KW-0472">Membrane</keyword>
<accession>A0AAU8S4Q2</accession>
<keyword evidence="11 14" id="KW-0832">Ubl conjugation</keyword>
<dbReference type="Proteomes" id="UP000033260">
    <property type="component" value="Chromosome"/>
</dbReference>
<gene>
    <name evidence="17" type="ORF">N805_13530</name>
</gene>
<evidence type="ECO:0000313" key="18">
    <source>
        <dbReference type="Proteomes" id="UP000033260"/>
    </source>
</evidence>
<dbReference type="PROSITE" id="PS51450">
    <property type="entry name" value="LRR"/>
    <property type="match status" value="1"/>
</dbReference>
<evidence type="ECO:0000256" key="9">
    <source>
        <dbReference type="ARBA" id="ARBA00022737"/>
    </source>
</evidence>
<keyword evidence="6 14" id="KW-0964">Secreted</keyword>
<evidence type="ECO:0000256" key="1">
    <source>
        <dbReference type="ARBA" id="ARBA00000900"/>
    </source>
</evidence>
<dbReference type="SUPFAM" id="SSF52058">
    <property type="entry name" value="L domain-like"/>
    <property type="match status" value="1"/>
</dbReference>
<dbReference type="InterPro" id="IPR032675">
    <property type="entry name" value="LRR_dom_sf"/>
</dbReference>
<evidence type="ECO:0000256" key="14">
    <source>
        <dbReference type="PROSITE-ProRule" id="PRU01398"/>
    </source>
</evidence>
<dbReference type="GO" id="GO:0005576">
    <property type="term" value="C:extracellular region"/>
    <property type="evidence" value="ECO:0007669"/>
    <property type="project" value="UniProtKB-SubCell"/>
</dbReference>
<evidence type="ECO:0000256" key="2">
    <source>
        <dbReference type="ARBA" id="ARBA00004192"/>
    </source>
</evidence>
<dbReference type="PANTHER" id="PTHR47114">
    <property type="match status" value="1"/>
</dbReference>
<evidence type="ECO:0000256" key="12">
    <source>
        <dbReference type="ARBA" id="ARBA00023026"/>
    </source>
</evidence>
<dbReference type="RefSeq" id="WP_028614052.1">
    <property type="nucleotide sequence ID" value="NZ_CP010979.1"/>
</dbReference>
<evidence type="ECO:0000313" key="17">
    <source>
        <dbReference type="EMBL" id="AJQ48180.1"/>
    </source>
</evidence>
<evidence type="ECO:0000256" key="8">
    <source>
        <dbReference type="ARBA" id="ARBA00022679"/>
    </source>
</evidence>
<dbReference type="InterPro" id="IPR046673">
    <property type="entry name" value="ToxA_N"/>
</dbReference>
<evidence type="ECO:0000256" key="10">
    <source>
        <dbReference type="ARBA" id="ARBA00022786"/>
    </source>
</evidence>
<dbReference type="InterPro" id="IPR003591">
    <property type="entry name" value="Leu-rich_rpt_typical-subtyp"/>
</dbReference>
<dbReference type="GO" id="GO:0030430">
    <property type="term" value="C:host cell cytoplasm"/>
    <property type="evidence" value="ECO:0007669"/>
    <property type="project" value="UniProtKB-SubCell"/>
</dbReference>
<keyword evidence="10 14" id="KW-0833">Ubl conjugation pathway</keyword>
<evidence type="ECO:0000256" key="4">
    <source>
        <dbReference type="ARBA" id="ARBA00009868"/>
    </source>
</evidence>
<evidence type="ECO:0000259" key="16">
    <source>
        <dbReference type="PROSITE" id="PS52053"/>
    </source>
</evidence>
<evidence type="ECO:0000256" key="6">
    <source>
        <dbReference type="ARBA" id="ARBA00022525"/>
    </source>
</evidence>
<keyword evidence="8 14" id="KW-0808">Transferase</keyword>
<comment type="catalytic activity">
    <reaction evidence="1">
        <text>S-ubiquitinyl-[E2 ubiquitin-conjugating enzyme]-L-cysteine + [acceptor protein]-L-lysine = [E2 ubiquitin-conjugating enzyme]-L-cysteine + N(6)-ubiquitinyl-[acceptor protein]-L-lysine.</text>
        <dbReference type="EC" id="2.3.2.27"/>
    </reaction>
</comment>
<sequence length="1494" mass="167101">MPQTDTDTRVQNADAEFTAELLPAWLKNASGVQIESLRAKVRAHLASQRQLSVSTRQLQPLHTFAKNLLEPAIKARMGVTLDLDTALWREERRRLDISQGTIREFTSYFVRGPALQKLVQNFESAESFFAQTALVQAAQAGALSEQVVCSDIDGLVSLCRSTDVGAAYQRHLAQVYNDDFERALAEDKRLELAVAVQTASMKGQLTEHDLRMVQQAIRGVAVSHPQSQRVVVGGLKVLSCQLDGVLAFELLGSWARPSQPIPLPDTNRGVLLYLPDDPQQPLRFFDDWSAANRGLVAALADDSFRKAFAQRTTLHDRARYLTLLATRLGDDQPDLQPVLVPSSSGAFSAMAAWHVQRVKRDASFLAVPTEQADATAAARRQRELESAGLALLSLAGLFVPAIGALLLIDWGRQLLGQLYEGVNDWSQGHQHEALEHLLQLASSLAATGLVAGGVVAARSAFFDALEPVTTEAGAQRLWRHDLQPYRQPKPSVPLVELDSGLYSDGNGHWWRDGQGYYRVRQDARGTWRLLHREQPGAFGPGLQGNGERAWRLALERPLEWGGEVELLSRLWPSVWDLDSERVAQILKVADIDEVHLRGLLVEGRRLPVRLRDTLERFSVDARIQRFFQAAAPSEADTDIWHWCVNSLGLAGVVDDEQTALIQASAVSLRPRLLEHFSSRYLIDDEAVSLVKRDFPTLPDAYALEVLNRADDAMRLRMRTEARLPLALAERARGLLQEARLVRLREALYLRGSYRVDTVELLFVLLRHHGLGQSHFNLVLRDKSEFGPVLARLFPEARGQQTLVLVWRQGAFDLYEENGLRSELEVAEPQGIFEVLAACLPEAYRQRQGWLGEDALARMRAAMLGWVPAQRQALLRLLGWREARALPSSLQRLADGRVGYLLSGRAVSSVPSGQVLRQRIRSLYPGFDQQEVERFLQILLRVPGSVYSGLLRMEQEYQRLDEHLQSWTVAVLGRARNTRREVADAFRRAWRLEGEQLVDGLGEATGLRLSLVGWPVGELPALPAGTDFAHVIDLRLVGLHLQALSAGFLRSFPGLQSLDLSNNSLDALPEHLRGLPLLRHLNLRRNRIRVTANQSSALTELPQLRTLDLSENPLGAISLQFNQLSGLRDLRLFRCGLLRVPAGLEWLGMLQNVDLRNNLLSDLPAALLDAPEPLRRVIAVQGNALSAHITERLYAQAPHVHLGGEAVEAVDGMAMWLATLEEADIDDRRRQWEALLREPGSTAFFQLLDELTGSSDYRLVRTDLSRRVWTMIEALNQDTRMRQELFELAADPRTCVDSVASCFGHLEVRQQVLLATHGGDPLTTRDARLQLARRLFRLDRVEAFARQDFQARPQPGDGEAVDEVEVSLAYRTGLSVRLDLIGQPRTMQFRAIAGVTRNDLERVYRAVQEAEASDELAVFISQRDFWLPVLRGQRADDFEALEQRFETRLQALDERKEALGSAAYVQQANQIGKDRDAALNALALRLTREALLAPS</sequence>
<dbReference type="Pfam" id="PF20178">
    <property type="entry name" value="ToxA_N"/>
    <property type="match status" value="1"/>
</dbReference>
<dbReference type="PRINTS" id="PR00019">
    <property type="entry name" value="LEURICHRPT"/>
</dbReference>
<dbReference type="InterPro" id="IPR029487">
    <property type="entry name" value="NEL_dom"/>
</dbReference>
<dbReference type="InterPro" id="IPR051071">
    <property type="entry name" value="LRR-bact_E3_ubiq_ligases"/>
</dbReference>
<dbReference type="Gene3D" id="3.80.10.10">
    <property type="entry name" value="Ribonuclease Inhibitor"/>
    <property type="match status" value="1"/>
</dbReference>
<evidence type="ECO:0000256" key="5">
    <source>
        <dbReference type="ARBA" id="ARBA00012483"/>
    </source>
</evidence>
<feature type="domain" description="NEL" evidence="16">
    <location>
        <begin position="1207"/>
        <end position="1494"/>
    </location>
</feature>
<evidence type="ECO:0000256" key="3">
    <source>
        <dbReference type="ARBA" id="ARBA00004613"/>
    </source>
</evidence>
<dbReference type="Gene3D" id="1.20.1270.130">
    <property type="entry name" value="Shigella T3SS effector IpaH domain"/>
    <property type="match status" value="1"/>
</dbReference>
<reference evidence="17 18" key="1">
    <citation type="submission" date="2015-02" db="EMBL/GenBank/DDBJ databases">
        <title>Complete Genome Sequencing of Pseudomonas putida S13.1.2.</title>
        <authorList>
            <person name="Chong T.M."/>
            <person name="Chan K.G."/>
            <person name="Dessaux Y."/>
        </authorList>
    </citation>
    <scope>NUCLEOTIDE SEQUENCE [LARGE SCALE GENOMIC DNA]</scope>
    <source>
        <strain evidence="17 18">S13.1.2</strain>
    </source>
</reference>
<evidence type="ECO:0000256" key="15">
    <source>
        <dbReference type="SAM" id="Phobius"/>
    </source>
</evidence>
<dbReference type="GO" id="GO:0061630">
    <property type="term" value="F:ubiquitin protein ligase activity"/>
    <property type="evidence" value="ECO:0007669"/>
    <property type="project" value="UniProtKB-EC"/>
</dbReference>
<dbReference type="Pfam" id="PF13855">
    <property type="entry name" value="LRR_8"/>
    <property type="match status" value="1"/>
</dbReference>
<dbReference type="EC" id="2.3.2.27" evidence="5"/>
<evidence type="ECO:0000256" key="7">
    <source>
        <dbReference type="ARBA" id="ARBA00022614"/>
    </source>
</evidence>
<evidence type="ECO:0000256" key="11">
    <source>
        <dbReference type="ARBA" id="ARBA00022843"/>
    </source>
</evidence>
<keyword evidence="13 14" id="KW-1035">Host cytoplasm</keyword>
<protein>
    <recommendedName>
        <fullName evidence="5">RING-type E3 ubiquitin transferase</fullName>
        <ecNumber evidence="5">2.3.2.27</ecNumber>
    </recommendedName>
</protein>
<comment type="similarity">
    <text evidence="4 14">Belongs to the LRR-containing bacterial E3 ligase family.</text>
</comment>